<name>A0ABM1F160_PRICU</name>
<keyword evidence="1" id="KW-0472">Membrane</keyword>
<keyword evidence="1" id="KW-1133">Transmembrane helix</keyword>
<keyword evidence="1" id="KW-0812">Transmembrane</keyword>
<dbReference type="Gene3D" id="1.20.1250.20">
    <property type="entry name" value="MFS general substrate transporter like domains"/>
    <property type="match status" value="1"/>
</dbReference>
<feature type="transmembrane region" description="Helical" evidence="1">
    <location>
        <begin position="80"/>
        <end position="100"/>
    </location>
</feature>
<dbReference type="GeneID" id="106817992"/>
<evidence type="ECO:0000256" key="1">
    <source>
        <dbReference type="SAM" id="Phobius"/>
    </source>
</evidence>
<protein>
    <submittedName>
        <fullName evidence="3">Monocarboxylate transporter 9-like</fullName>
    </submittedName>
</protein>
<dbReference type="SUPFAM" id="SSF103473">
    <property type="entry name" value="MFS general substrate transporter"/>
    <property type="match status" value="2"/>
</dbReference>
<dbReference type="PANTHER" id="PTHR11360">
    <property type="entry name" value="MONOCARBOXYLATE TRANSPORTER"/>
    <property type="match status" value="1"/>
</dbReference>
<accession>A0ABM1F160</accession>
<feature type="transmembrane region" description="Helical" evidence="1">
    <location>
        <begin position="197"/>
        <end position="216"/>
    </location>
</feature>
<organism evidence="2 3">
    <name type="scientific">Priapulus caudatus</name>
    <name type="common">Priapulid worm</name>
    <dbReference type="NCBI Taxonomy" id="37621"/>
    <lineage>
        <taxon>Eukaryota</taxon>
        <taxon>Metazoa</taxon>
        <taxon>Ecdysozoa</taxon>
        <taxon>Scalidophora</taxon>
        <taxon>Priapulida</taxon>
        <taxon>Priapulimorpha</taxon>
        <taxon>Priapulimorphida</taxon>
        <taxon>Priapulidae</taxon>
        <taxon>Priapulus</taxon>
    </lineage>
</organism>
<proteinExistence type="predicted"/>
<evidence type="ECO:0000313" key="3">
    <source>
        <dbReference type="RefSeq" id="XP_014678181.1"/>
    </source>
</evidence>
<dbReference type="RefSeq" id="XP_014678181.1">
    <property type="nucleotide sequence ID" value="XM_014822695.1"/>
</dbReference>
<feature type="transmembrane region" description="Helical" evidence="1">
    <location>
        <begin position="132"/>
        <end position="152"/>
    </location>
</feature>
<keyword evidence="2" id="KW-1185">Reference proteome</keyword>
<dbReference type="PANTHER" id="PTHR11360:SF284">
    <property type="entry name" value="EG:103B4.3 PROTEIN-RELATED"/>
    <property type="match status" value="1"/>
</dbReference>
<dbReference type="InterPro" id="IPR036259">
    <property type="entry name" value="MFS_trans_sf"/>
</dbReference>
<reference evidence="3" key="1">
    <citation type="submission" date="2025-08" db="UniProtKB">
        <authorList>
            <consortium name="RefSeq"/>
        </authorList>
    </citation>
    <scope>IDENTIFICATION</scope>
</reference>
<sequence length="217" mass="22937">MPVDSKATEIIANSSQHEGMDASKNTGSRASKVLTHTDHGWAWVVLLGSCINAFVLGNAEACFSVLFVEFITVFAEKRNVIALVGSLQTGITLIAGPVFSRLAEEYGYRLVIVTGGMLATGGMCLSYGAENLTVLIGAYGMLTGGVFGLLFLAAGKLWVFSLCCVLYGASYGIKLSIQTPILVDLFGIQHLPTVQSLYYLFNGIGAIMGSLVAVIVP</sequence>
<dbReference type="Proteomes" id="UP000695022">
    <property type="component" value="Unplaced"/>
</dbReference>
<feature type="transmembrane region" description="Helical" evidence="1">
    <location>
        <begin position="158"/>
        <end position="177"/>
    </location>
</feature>
<feature type="transmembrane region" description="Helical" evidence="1">
    <location>
        <begin position="41"/>
        <end position="68"/>
    </location>
</feature>
<evidence type="ECO:0000313" key="2">
    <source>
        <dbReference type="Proteomes" id="UP000695022"/>
    </source>
</evidence>
<feature type="transmembrane region" description="Helical" evidence="1">
    <location>
        <begin position="106"/>
        <end position="125"/>
    </location>
</feature>
<dbReference type="InterPro" id="IPR050327">
    <property type="entry name" value="Proton-linked_MCT"/>
</dbReference>
<gene>
    <name evidence="3" type="primary">LOC106817992</name>
</gene>